<sequence>MSEQKNNSINVNVTGDVIDYDQNFMNVMWEESRLQPFPVDGLFSFEVKDERFGITDLLCFLDDVNDELREKGPEAIIEALLELINSVYIGDETIALIGRVTDIYAVELSNRAGLVFRTVIVDSQRSIEEMLEIREVAKTLFPVPEPEGE</sequence>
<accession>A0ABT3X1U3</accession>
<name>A0ABT3X1U3_9BACL</name>
<reference evidence="1 2" key="1">
    <citation type="submission" date="2022-11" db="EMBL/GenBank/DDBJ databases">
        <title>Study of microbial diversity in lake waters.</title>
        <authorList>
            <person name="Zhang J."/>
        </authorList>
    </citation>
    <scope>NUCLEOTIDE SEQUENCE [LARGE SCALE GENOMIC DNA]</scope>
    <source>
        <strain evidence="1 2">DT12</strain>
    </source>
</reference>
<dbReference type="RefSeq" id="WP_267151167.1">
    <property type="nucleotide sequence ID" value="NZ_JAPMLT010000003.1"/>
</dbReference>
<keyword evidence="2" id="KW-1185">Reference proteome</keyword>
<evidence type="ECO:0000313" key="2">
    <source>
        <dbReference type="Proteomes" id="UP001208017"/>
    </source>
</evidence>
<organism evidence="1 2">
    <name type="scientific">Tumebacillus lacus</name>
    <dbReference type="NCBI Taxonomy" id="2995335"/>
    <lineage>
        <taxon>Bacteria</taxon>
        <taxon>Bacillati</taxon>
        <taxon>Bacillota</taxon>
        <taxon>Bacilli</taxon>
        <taxon>Bacillales</taxon>
        <taxon>Alicyclobacillaceae</taxon>
        <taxon>Tumebacillus</taxon>
    </lineage>
</organism>
<comment type="caution">
    <text evidence="1">The sequence shown here is derived from an EMBL/GenBank/DDBJ whole genome shotgun (WGS) entry which is preliminary data.</text>
</comment>
<dbReference type="EMBL" id="JAPMLT010000003">
    <property type="protein sequence ID" value="MCX7569918.1"/>
    <property type="molecule type" value="Genomic_DNA"/>
</dbReference>
<gene>
    <name evidence="1" type="ORF">OS242_08065</name>
</gene>
<evidence type="ECO:0000313" key="1">
    <source>
        <dbReference type="EMBL" id="MCX7569918.1"/>
    </source>
</evidence>
<proteinExistence type="predicted"/>
<protein>
    <submittedName>
        <fullName evidence="1">Uncharacterized protein</fullName>
    </submittedName>
</protein>
<dbReference type="Proteomes" id="UP001208017">
    <property type="component" value="Unassembled WGS sequence"/>
</dbReference>